<evidence type="ECO:0000259" key="1">
    <source>
        <dbReference type="Pfam" id="PF14111"/>
    </source>
</evidence>
<reference evidence="2" key="1">
    <citation type="submission" date="2020-06" db="EMBL/GenBank/DDBJ databases">
        <authorList>
            <person name="Li T."/>
            <person name="Hu X."/>
            <person name="Zhang T."/>
            <person name="Song X."/>
            <person name="Zhang H."/>
            <person name="Dai N."/>
            <person name="Sheng W."/>
            <person name="Hou X."/>
            <person name="Wei L."/>
        </authorList>
    </citation>
    <scope>NUCLEOTIDE SEQUENCE</scope>
    <source>
        <strain evidence="2">G02</strain>
        <tissue evidence="2">Leaf</tissue>
    </source>
</reference>
<dbReference type="InterPro" id="IPR040256">
    <property type="entry name" value="At4g02000-like"/>
</dbReference>
<protein>
    <recommendedName>
        <fullName evidence="1">DUF4283 domain-containing protein</fullName>
    </recommendedName>
</protein>
<dbReference type="EMBL" id="JACGWJ010000022">
    <property type="protein sequence ID" value="KAL0329325.1"/>
    <property type="molecule type" value="Genomic_DNA"/>
</dbReference>
<dbReference type="InterPro" id="IPR025558">
    <property type="entry name" value="DUF4283"/>
</dbReference>
<evidence type="ECO:0000313" key="2">
    <source>
        <dbReference type="EMBL" id="KAL0329325.1"/>
    </source>
</evidence>
<proteinExistence type="predicted"/>
<dbReference type="PANTHER" id="PTHR31286:SF180">
    <property type="entry name" value="OS10G0362600 PROTEIN"/>
    <property type="match status" value="1"/>
</dbReference>
<reference evidence="2" key="2">
    <citation type="journal article" date="2024" name="Plant">
        <title>Genomic evolution and insights into agronomic trait innovations of Sesamum species.</title>
        <authorList>
            <person name="Miao H."/>
            <person name="Wang L."/>
            <person name="Qu L."/>
            <person name="Liu H."/>
            <person name="Sun Y."/>
            <person name="Le M."/>
            <person name="Wang Q."/>
            <person name="Wei S."/>
            <person name="Zheng Y."/>
            <person name="Lin W."/>
            <person name="Duan Y."/>
            <person name="Cao H."/>
            <person name="Xiong S."/>
            <person name="Wang X."/>
            <person name="Wei L."/>
            <person name="Li C."/>
            <person name="Ma Q."/>
            <person name="Ju M."/>
            <person name="Zhao R."/>
            <person name="Li G."/>
            <person name="Mu C."/>
            <person name="Tian Q."/>
            <person name="Mei H."/>
            <person name="Zhang T."/>
            <person name="Gao T."/>
            <person name="Zhang H."/>
        </authorList>
    </citation>
    <scope>NUCLEOTIDE SEQUENCE</scope>
    <source>
        <strain evidence="2">G02</strain>
    </source>
</reference>
<name>A0AAW2MCT5_SESRA</name>
<dbReference type="AlphaFoldDB" id="A0AAW2MCT5"/>
<gene>
    <name evidence="2" type="ORF">Sradi_4919200</name>
</gene>
<dbReference type="Gene3D" id="3.60.10.10">
    <property type="entry name" value="Endonuclease/exonuclease/phosphatase"/>
    <property type="match status" value="1"/>
</dbReference>
<feature type="domain" description="DUF4283" evidence="1">
    <location>
        <begin position="74"/>
        <end position="120"/>
    </location>
</feature>
<feature type="non-terminal residue" evidence="2">
    <location>
        <position position="1"/>
    </location>
</feature>
<dbReference type="SUPFAM" id="SSF56219">
    <property type="entry name" value="DNase I-like"/>
    <property type="match status" value="1"/>
</dbReference>
<comment type="caution">
    <text evidence="2">The sequence shown here is derived from an EMBL/GenBank/DDBJ whole genome shotgun (WGS) entry which is preliminary data.</text>
</comment>
<sequence>LYGHCGWGSSLPLRSYRDAVIGVAVCPPSLSVSFDTASFQPMGMLTRDQGMKISIHAEPSALDARPRFSWDFSVEAVNVRHVFLTFALEEDYRKLKIRSIWFVDGFPMRVFKWTPTFNPREESPIVSVWVCLPELPIQFFDREALFSKARLLGTSLRTDVSTTTLRAQWELHTRCKGERVVFEDVDGCLGASSSGVKGTKDGRVKVELHDRVLPARMPELMLHREAVHSGTEKDILVSQRRPDVCQGVEDVAICSLELIESCVVPLALDPCVEQLVCMENLIPDTEDAALCPPGKCILQTDTEDVISKLVRHRWARLLGDEPGAHLVSPDRGKRILNRVRKQHHLNFLAILEPMVPLDGRFMARRLVYAKCDTIERRALWDTLRAVSIGTSPWIVGGDFNTVLSPDERSGGSAPSGIAMSDFHDAIADSALVDAGYVGSSYT</sequence>
<dbReference type="PANTHER" id="PTHR31286">
    <property type="entry name" value="GLYCINE-RICH CELL WALL STRUCTURAL PROTEIN 1.8-LIKE"/>
    <property type="match status" value="1"/>
</dbReference>
<dbReference type="InterPro" id="IPR036691">
    <property type="entry name" value="Endo/exonu/phosph_ase_sf"/>
</dbReference>
<accession>A0AAW2MCT5</accession>
<dbReference type="Pfam" id="PF14111">
    <property type="entry name" value="DUF4283"/>
    <property type="match status" value="1"/>
</dbReference>
<organism evidence="2">
    <name type="scientific">Sesamum radiatum</name>
    <name type="common">Black benniseed</name>
    <dbReference type="NCBI Taxonomy" id="300843"/>
    <lineage>
        <taxon>Eukaryota</taxon>
        <taxon>Viridiplantae</taxon>
        <taxon>Streptophyta</taxon>
        <taxon>Embryophyta</taxon>
        <taxon>Tracheophyta</taxon>
        <taxon>Spermatophyta</taxon>
        <taxon>Magnoliopsida</taxon>
        <taxon>eudicotyledons</taxon>
        <taxon>Gunneridae</taxon>
        <taxon>Pentapetalae</taxon>
        <taxon>asterids</taxon>
        <taxon>lamiids</taxon>
        <taxon>Lamiales</taxon>
        <taxon>Pedaliaceae</taxon>
        <taxon>Sesamum</taxon>
    </lineage>
</organism>